<dbReference type="AlphaFoldDB" id="A0A6A3LID7"/>
<accession>A0A6A3LID7</accession>
<reference evidence="2 3" key="1">
    <citation type="submission" date="2018-09" db="EMBL/GenBank/DDBJ databases">
        <title>Genomic investigation of the strawberry pathogen Phytophthora fragariae indicates pathogenicity is determined by transcriptional variation in three key races.</title>
        <authorList>
            <person name="Adams T.M."/>
            <person name="Armitage A.D."/>
            <person name="Sobczyk M.K."/>
            <person name="Bates H.J."/>
            <person name="Dunwell J.M."/>
            <person name="Nellist C.F."/>
            <person name="Harrison R.J."/>
        </authorList>
    </citation>
    <scope>NUCLEOTIDE SEQUENCE [LARGE SCALE GENOMIC DNA]</scope>
    <source>
        <strain evidence="2 3">SCRP245</strain>
    </source>
</reference>
<protein>
    <recommendedName>
        <fullName evidence="4">FYVE-type domain-containing protein</fullName>
    </recommendedName>
</protein>
<name>A0A6A3LID7_9STRA</name>
<organism evidence="2 3">
    <name type="scientific">Phytophthora fragariae</name>
    <dbReference type="NCBI Taxonomy" id="53985"/>
    <lineage>
        <taxon>Eukaryota</taxon>
        <taxon>Sar</taxon>
        <taxon>Stramenopiles</taxon>
        <taxon>Oomycota</taxon>
        <taxon>Peronosporomycetes</taxon>
        <taxon>Peronosporales</taxon>
        <taxon>Peronosporaceae</taxon>
        <taxon>Phytophthora</taxon>
    </lineage>
</organism>
<dbReference type="EMBL" id="QXFW01000264">
    <property type="protein sequence ID" value="KAE9018320.1"/>
    <property type="molecule type" value="Genomic_DNA"/>
</dbReference>
<dbReference type="PANTHER" id="PTHR13510:SF44">
    <property type="entry name" value="RABENOSYN-5"/>
    <property type="match status" value="1"/>
</dbReference>
<comment type="caution">
    <text evidence="2">The sequence shown here is derived from an EMBL/GenBank/DDBJ whole genome shotgun (WGS) entry which is preliminary data.</text>
</comment>
<sequence>MTTTQLGERMGYYVIHSVDLSEPASNRHYIRAKCSLCWLKTELSTGKVELYMKGFAAPMGIIPEFAAFPVLVNCVLGVGMTSDAAYSKKLAWMIRDAGKSASRYAVPLLDECVGRCKTAFGGAKNSAHFRRCIVCRKAVCNTCQVVRKIPVDVVDGRVNVNKCSLCILCMHRAKTLSPVTFARRDLRWKKGKSLDAGRTSITSSSEQDHEPPSAAERAFYETR</sequence>
<dbReference type="InterPro" id="IPR052727">
    <property type="entry name" value="Rab4/Rab5_effector"/>
</dbReference>
<evidence type="ECO:0008006" key="4">
    <source>
        <dbReference type="Google" id="ProtNLM"/>
    </source>
</evidence>
<evidence type="ECO:0000313" key="2">
    <source>
        <dbReference type="EMBL" id="KAE9018320.1"/>
    </source>
</evidence>
<dbReference type="PANTHER" id="PTHR13510">
    <property type="entry name" value="FYVE-FINGER-CONTAINING RAB5 EFFECTOR PROTEIN RABENOSYN-5-RELATED"/>
    <property type="match status" value="1"/>
</dbReference>
<gene>
    <name evidence="2" type="ORF">PF011_g6317</name>
</gene>
<evidence type="ECO:0000313" key="3">
    <source>
        <dbReference type="Proteomes" id="UP000460718"/>
    </source>
</evidence>
<feature type="region of interest" description="Disordered" evidence="1">
    <location>
        <begin position="192"/>
        <end position="223"/>
    </location>
</feature>
<dbReference type="Proteomes" id="UP000460718">
    <property type="component" value="Unassembled WGS sequence"/>
</dbReference>
<evidence type="ECO:0000256" key="1">
    <source>
        <dbReference type="SAM" id="MobiDB-lite"/>
    </source>
</evidence>
<proteinExistence type="predicted"/>